<dbReference type="GO" id="GO:0005524">
    <property type="term" value="F:ATP binding"/>
    <property type="evidence" value="ECO:0007669"/>
    <property type="project" value="InterPro"/>
</dbReference>
<name>D3PQE9_MEIRD</name>
<dbReference type="RefSeq" id="WP_013015280.1">
    <property type="nucleotide sequence ID" value="NC_013946.1"/>
</dbReference>
<dbReference type="KEGG" id="mrb:Mrub_3038"/>
<reference evidence="3" key="2">
    <citation type="submission" date="2013-04" db="EMBL/GenBank/DDBJ databases">
        <title>Non-Hybrid, Finished Microbial Genome Assemblies from Long-Read SMRT Sequencing Data.</title>
        <authorList>
            <person name="Klammer A."/>
            <person name="Drake J."/>
            <person name="Heiner C."/>
            <person name="Clum A."/>
            <person name="Copeland A."/>
            <person name="Huddleston J."/>
            <person name="Eichler E."/>
            <person name="Turner S.W."/>
        </authorList>
    </citation>
    <scope>NUCLEOTIDE SEQUENCE</scope>
    <source>
        <strain evidence="3">DSM 1279</strain>
    </source>
</reference>
<dbReference type="Gene3D" id="3.90.70.10">
    <property type="entry name" value="Cysteine proteinases"/>
    <property type="match status" value="1"/>
</dbReference>
<dbReference type="PATRIC" id="fig|504728.9.peg.1507"/>
<dbReference type="InterPro" id="IPR005074">
    <property type="entry name" value="Peptidase_C39"/>
</dbReference>
<reference evidence="2 4" key="1">
    <citation type="journal article" date="2010" name="Stand. Genomic Sci.">
        <title>Complete genome sequence of Meiothermus ruber type strain (21).</title>
        <authorList>
            <person name="Tindall B.J."/>
            <person name="Sikorski J."/>
            <person name="Lucas S."/>
            <person name="Goltsman E."/>
            <person name="Copeland A."/>
            <person name="Glavina Del Rio T."/>
            <person name="Nolan M."/>
            <person name="Tice H."/>
            <person name="Cheng J.F."/>
            <person name="Han C."/>
            <person name="Pitluck S."/>
            <person name="Liolios K."/>
            <person name="Ivanova N."/>
            <person name="Mavromatis K."/>
            <person name="Ovchinnikova G."/>
            <person name="Pati A."/>
            <person name="Fahnrich R."/>
            <person name="Goodwin L."/>
            <person name="Chen A."/>
            <person name="Palaniappan K."/>
            <person name="Land M."/>
            <person name="Hauser L."/>
            <person name="Chang Y.J."/>
            <person name="Jeffries C.D."/>
            <person name="Rohde M."/>
            <person name="Goker M."/>
            <person name="Woyke T."/>
            <person name="Bristow J."/>
            <person name="Eisen J.A."/>
            <person name="Markowitz V."/>
            <person name="Hugenholtz P."/>
            <person name="Kyrpides N.C."/>
            <person name="Klenk H.P."/>
            <person name="Lapidus A."/>
        </authorList>
    </citation>
    <scope>NUCLEOTIDE SEQUENCE [LARGE SCALE GENOMIC DNA]</scope>
    <source>
        <strain evidence="4">ATCC 35948 / DSM 1279 / VKM B-1258 / 21</strain>
        <strain evidence="2">DSM 1279</strain>
    </source>
</reference>
<keyword evidence="4" id="KW-1185">Reference proteome</keyword>
<dbReference type="GO" id="GO:0016020">
    <property type="term" value="C:membrane"/>
    <property type="evidence" value="ECO:0007669"/>
    <property type="project" value="InterPro"/>
</dbReference>
<dbReference type="Pfam" id="PF03412">
    <property type="entry name" value="Peptidase_C39"/>
    <property type="match status" value="1"/>
</dbReference>
<sequence>MNRNFLILLFFLFCVHGLAQPTPYRVSRYQGVVGQTDWFTCGPAAVATLLRHYYDRADVDEARVLELALQAMQKNEVEVRQVGIHALALRQAMQALGIESRGFRLSLEQLRDYFERGGLPVILHTTQPEPHYVVAVGVVEGQVMLADPSWGRRLLPLEGLLSEKGFSGVVLVPLPEERAAGLAKARQAQALEWAQARLGHLRGLVRGLP</sequence>
<evidence type="ECO:0000313" key="2">
    <source>
        <dbReference type="EMBL" id="ADD29782.1"/>
    </source>
</evidence>
<dbReference type="OrthoDB" id="31321at2"/>
<dbReference type="EMBL" id="CP005385">
    <property type="protein sequence ID" value="AGK04761.1"/>
    <property type="molecule type" value="Genomic_DNA"/>
</dbReference>
<dbReference type="GO" id="GO:0008233">
    <property type="term" value="F:peptidase activity"/>
    <property type="evidence" value="ECO:0007669"/>
    <property type="project" value="InterPro"/>
</dbReference>
<evidence type="ECO:0000313" key="4">
    <source>
        <dbReference type="Proteomes" id="UP000006655"/>
    </source>
</evidence>
<feature type="domain" description="Peptidase C39" evidence="1">
    <location>
        <begin position="35"/>
        <end position="171"/>
    </location>
</feature>
<organism evidence="3 5">
    <name type="scientific">Meiothermus ruber (strain ATCC 35948 / DSM 1279 / VKM B-1258 / 21)</name>
    <name type="common">Thermus ruber</name>
    <dbReference type="NCBI Taxonomy" id="504728"/>
    <lineage>
        <taxon>Bacteria</taxon>
        <taxon>Thermotogati</taxon>
        <taxon>Deinococcota</taxon>
        <taxon>Deinococci</taxon>
        <taxon>Thermales</taxon>
        <taxon>Thermaceae</taxon>
        <taxon>Meiothermus</taxon>
    </lineage>
</organism>
<proteinExistence type="predicted"/>
<evidence type="ECO:0000313" key="5">
    <source>
        <dbReference type="Proteomes" id="UP000013026"/>
    </source>
</evidence>
<dbReference type="GO" id="GO:0006508">
    <property type="term" value="P:proteolysis"/>
    <property type="evidence" value="ECO:0007669"/>
    <property type="project" value="InterPro"/>
</dbReference>
<accession>D3PQE9</accession>
<evidence type="ECO:0000259" key="1">
    <source>
        <dbReference type="PROSITE" id="PS50990"/>
    </source>
</evidence>
<dbReference type="STRING" id="504728.K649_07315"/>
<gene>
    <name evidence="2" type="ordered locus">Mrub_3038</name>
    <name evidence="3" type="ORF">K649_07315</name>
</gene>
<evidence type="ECO:0000313" key="3">
    <source>
        <dbReference type="EMBL" id="AGK04761.1"/>
    </source>
</evidence>
<reference evidence="3 5" key="3">
    <citation type="submission" date="2013-04" db="EMBL/GenBank/DDBJ databases">
        <authorList>
            <person name="Chin J."/>
            <person name="Alexander D.H."/>
            <person name="Marks P."/>
            <person name="Korlach J."/>
            <person name="Clum A."/>
            <person name="Copeland A."/>
        </authorList>
    </citation>
    <scope>NUCLEOTIDE SEQUENCE [LARGE SCALE GENOMIC DNA]</scope>
    <source>
        <strain evidence="5">ATCC 35948 / DSM 1279 / VKM B-1258 / 21</strain>
        <strain evidence="3">DSM 1279</strain>
    </source>
</reference>
<protein>
    <submittedName>
        <fullName evidence="3">Peptidase C39 bacteriocin processing</fullName>
    </submittedName>
</protein>
<dbReference type="Proteomes" id="UP000006655">
    <property type="component" value="Chromosome"/>
</dbReference>
<dbReference type="KEGG" id="mre:K649_07315"/>
<dbReference type="PROSITE" id="PS50990">
    <property type="entry name" value="PEPTIDASE_C39"/>
    <property type="match status" value="1"/>
</dbReference>
<dbReference type="AlphaFoldDB" id="D3PQE9"/>
<dbReference type="EMBL" id="CP001743">
    <property type="protein sequence ID" value="ADD29782.1"/>
    <property type="molecule type" value="Genomic_DNA"/>
</dbReference>
<dbReference type="eggNOG" id="COG3271">
    <property type="taxonomic scope" value="Bacteria"/>
</dbReference>
<dbReference type="Proteomes" id="UP000013026">
    <property type="component" value="Chromosome"/>
</dbReference>